<evidence type="ECO:0000256" key="2">
    <source>
        <dbReference type="ARBA" id="ARBA00022771"/>
    </source>
</evidence>
<reference evidence="7 8" key="1">
    <citation type="submission" date="2018-08" db="EMBL/GenBank/DDBJ databases">
        <title>Draft genome of the lignicolous fungus Coniochaeta pulveracea.</title>
        <authorList>
            <person name="Borstlap C.J."/>
            <person name="De Witt R.N."/>
            <person name="Botha A."/>
            <person name="Volschenk H."/>
        </authorList>
    </citation>
    <scope>NUCLEOTIDE SEQUENCE [LARGE SCALE GENOMIC DNA]</scope>
    <source>
        <strain evidence="7 8">CAB683</strain>
    </source>
</reference>
<evidence type="ECO:0000256" key="3">
    <source>
        <dbReference type="ARBA" id="ARBA00022833"/>
    </source>
</evidence>
<feature type="compositionally biased region" description="Basic residues" evidence="5">
    <location>
        <begin position="821"/>
        <end position="840"/>
    </location>
</feature>
<feature type="region of interest" description="Disordered" evidence="5">
    <location>
        <begin position="320"/>
        <end position="347"/>
    </location>
</feature>
<feature type="compositionally biased region" description="Basic and acidic residues" evidence="5">
    <location>
        <begin position="466"/>
        <end position="475"/>
    </location>
</feature>
<evidence type="ECO:0000256" key="5">
    <source>
        <dbReference type="SAM" id="MobiDB-lite"/>
    </source>
</evidence>
<dbReference type="STRING" id="177199.A0A420YJX7"/>
<evidence type="ECO:0000313" key="8">
    <source>
        <dbReference type="Proteomes" id="UP000275385"/>
    </source>
</evidence>
<feature type="compositionally biased region" description="Polar residues" evidence="5">
    <location>
        <begin position="24"/>
        <end position="45"/>
    </location>
</feature>
<dbReference type="CDD" id="cd15535">
    <property type="entry name" value="PHD1_Rco1"/>
    <property type="match status" value="1"/>
</dbReference>
<dbReference type="CDD" id="cd15534">
    <property type="entry name" value="PHD2_PHF12_Rco1"/>
    <property type="match status" value="1"/>
</dbReference>
<feature type="region of interest" description="Disordered" evidence="5">
    <location>
        <begin position="1"/>
        <end position="56"/>
    </location>
</feature>
<feature type="compositionally biased region" description="Pro residues" evidence="5">
    <location>
        <begin position="108"/>
        <end position="120"/>
    </location>
</feature>
<feature type="compositionally biased region" description="Low complexity" evidence="5">
    <location>
        <begin position="7"/>
        <end position="21"/>
    </location>
</feature>
<dbReference type="PROSITE" id="PS50016">
    <property type="entry name" value="ZF_PHD_2"/>
    <property type="match status" value="1"/>
</dbReference>
<feature type="compositionally biased region" description="Low complexity" evidence="5">
    <location>
        <begin position="512"/>
        <end position="527"/>
    </location>
</feature>
<keyword evidence="1" id="KW-0479">Metal-binding</keyword>
<feature type="compositionally biased region" description="Polar residues" evidence="5">
    <location>
        <begin position="574"/>
        <end position="601"/>
    </location>
</feature>
<proteinExistence type="predicted"/>
<evidence type="ECO:0000256" key="4">
    <source>
        <dbReference type="PROSITE-ProRule" id="PRU00146"/>
    </source>
</evidence>
<feature type="compositionally biased region" description="Polar residues" evidence="5">
    <location>
        <begin position="657"/>
        <end position="666"/>
    </location>
</feature>
<feature type="domain" description="PHD-type" evidence="6">
    <location>
        <begin position="869"/>
        <end position="917"/>
    </location>
</feature>
<feature type="region of interest" description="Disordered" evidence="5">
    <location>
        <begin position="384"/>
        <end position="645"/>
    </location>
</feature>
<evidence type="ECO:0000256" key="1">
    <source>
        <dbReference type="ARBA" id="ARBA00022723"/>
    </source>
</evidence>
<dbReference type="Pfam" id="PF00628">
    <property type="entry name" value="PHD"/>
    <property type="match status" value="2"/>
</dbReference>
<feature type="region of interest" description="Disordered" evidence="5">
    <location>
        <begin position="95"/>
        <end position="251"/>
    </location>
</feature>
<dbReference type="Gene3D" id="2.30.30.1150">
    <property type="match status" value="1"/>
</dbReference>
<feature type="compositionally biased region" description="Polar residues" evidence="5">
    <location>
        <begin position="1250"/>
        <end position="1266"/>
    </location>
</feature>
<dbReference type="SUPFAM" id="SSF57903">
    <property type="entry name" value="FYVE/PHD zinc finger"/>
    <property type="match status" value="2"/>
</dbReference>
<dbReference type="EMBL" id="QVQW01000006">
    <property type="protein sequence ID" value="RKU48189.1"/>
    <property type="molecule type" value="Genomic_DNA"/>
</dbReference>
<feature type="region of interest" description="Disordered" evidence="5">
    <location>
        <begin position="657"/>
        <end position="855"/>
    </location>
</feature>
<keyword evidence="3" id="KW-0862">Zinc</keyword>
<feature type="compositionally biased region" description="Basic and acidic residues" evidence="5">
    <location>
        <begin position="545"/>
        <end position="556"/>
    </location>
</feature>
<feature type="compositionally biased region" description="Polar residues" evidence="5">
    <location>
        <begin position="476"/>
        <end position="485"/>
    </location>
</feature>
<dbReference type="GO" id="GO:0032221">
    <property type="term" value="C:Rpd3S complex"/>
    <property type="evidence" value="ECO:0007669"/>
    <property type="project" value="TreeGrafter"/>
</dbReference>
<dbReference type="InterPro" id="IPR013083">
    <property type="entry name" value="Znf_RING/FYVE/PHD"/>
</dbReference>
<dbReference type="PANTHER" id="PTHR47636:SF1">
    <property type="entry name" value="TRANSCRIPTIONAL REGULATORY PROTEIN RCO1"/>
    <property type="match status" value="1"/>
</dbReference>
<dbReference type="Proteomes" id="UP000275385">
    <property type="component" value="Unassembled WGS sequence"/>
</dbReference>
<sequence>MPGATMPSSTRATRSRYSSPAINAKQSETAVKQTSSSTARETASPNGWVEPQVQQKPSFQEAGLMRYGVVENMAPLGALPKGALPKSGVFKKAAPLLSSSEPSAKEAAPPPPPATAPTPRLPRIVLKPRSTQSPLPKPVIIPLAPAARLGDDTEDQEESQSGSESGSEESEEDIRTPIASQRPSSRRRSSAAKEADEDYSPTKAVSRSGTAKSANMRRSVSRATPARPGSVVQSSPLIPQTPGFEPSQNLEARREAAGRVVEHAVDEALRHFRYPTAWALRTLYDENSGNTEFLTMIETIFTQTADLETVDQFSRLLRQKKKEGKKNNQARDYFVPPGTHSHNTPAKAKFAPFGHLIRLRRSKLSRHSEQPPVYKELQWHLENPAAPKESSRDQQARKQEKKSEDVAAASSVALAASLPPRATRPEPARTPAPAPASVPAASAFTSVSTTEETVATPPPRKRQRTGVHESAKESTKMTPSSARKGNSTKKTPRGNGKAKLADSPSSRRRTRASSTCSSSSSLSSARSMTPPDDSDLGNQTGVGKSEAEPVSHDEAVPKVSPAAPAPVLRKGKNASASGATQPITRRSLPNTAKKTQDVVSHSSSSTTPAPPSPPPSRTTRKSTTAKSSLASTPKQPPPSAADGVAAFSMPAALDSSALGNLSSLPKTTKKASAATRQQKANQDGNKDATVFPSKFGGPPDDEKSRLRAKAKNVTNSATRPESYIRYEDHPDQQIVNDVLPAYSKAANRDTPQPRSRPSRASAATPVLNGASVARGTRSGQKRPHDEVDDQVSPTSLHFTPGPADGPSTAATSRAETPNLRPAKKARSGLRVKNSPMKKKAGTSAGIPRASGERTSPAPNGVLAAQDENDDYCASCGGNGELLCCDGCTRSFHLSCVDPPLVDDQMPAEWFCNTCLSSRDPTWVTHRSGPFGALLVRLDARNSSAFRLPQEVREYFVDVQTGADGEYEEVAVVPKTTKKRKAEEEQIPDFYRQRDNEGNPVLCHNCNQAAKDDRVIIQCSACGLFWHLDCVDPPLAVPPVLRTWKCPAHVEELLEKVPGYLAPAHKFRKVKGAPSIEPAFSRGNVNNGFIEVVEESEDESGLKEYSSYGRIYRLSAKGIKLDFLSRARQERRNRKGKLIQPLAARAQPLAARTLEEQQAARNLAQLSGQDGAGLQLLVDTLIAQASPEIISLMARANPEHFDATGKLTTMDKQSLRAILAQLETTGSLIKNFLDHTDDAVAAIPQRGATIHSHTTAEAQPTTTSSEDSATELPSPPATDQPDERPVKTEGTPGVSFDVADAEDGEDIE</sequence>
<feature type="compositionally biased region" description="Basic and acidic residues" evidence="5">
    <location>
        <begin position="389"/>
        <end position="405"/>
    </location>
</feature>
<dbReference type="InterPro" id="IPR011011">
    <property type="entry name" value="Znf_FYVE_PHD"/>
</dbReference>
<dbReference type="PANTHER" id="PTHR47636">
    <property type="entry name" value="TRANSCRIPTIONAL REGULATORY PROTEIN RCO1"/>
    <property type="match status" value="1"/>
</dbReference>
<feature type="compositionally biased region" description="Low complexity" evidence="5">
    <location>
        <begin position="95"/>
        <end position="107"/>
    </location>
</feature>
<feature type="region of interest" description="Disordered" evidence="5">
    <location>
        <begin position="1246"/>
        <end position="1307"/>
    </location>
</feature>
<dbReference type="InterPro" id="IPR052819">
    <property type="entry name" value="Chromatin_regulatory_protein"/>
</dbReference>
<feature type="compositionally biased region" description="Low complexity" evidence="5">
    <location>
        <begin position="557"/>
        <end position="567"/>
    </location>
</feature>
<name>A0A420YJX7_9PEZI</name>
<dbReference type="Gene3D" id="3.30.40.10">
    <property type="entry name" value="Zinc/RING finger domain, C3HC4 (zinc finger)"/>
    <property type="match status" value="1"/>
</dbReference>
<dbReference type="OrthoDB" id="5876363at2759"/>
<feature type="compositionally biased region" description="Polar residues" evidence="5">
    <location>
        <begin position="674"/>
        <end position="683"/>
    </location>
</feature>
<feature type="compositionally biased region" description="Basic and acidic residues" evidence="5">
    <location>
        <begin position="722"/>
        <end position="731"/>
    </location>
</feature>
<dbReference type="InterPro" id="IPR019786">
    <property type="entry name" value="Zinc_finger_PHD-type_CS"/>
</dbReference>
<evidence type="ECO:0000313" key="7">
    <source>
        <dbReference type="EMBL" id="RKU48189.1"/>
    </source>
</evidence>
<organism evidence="7 8">
    <name type="scientific">Coniochaeta pulveracea</name>
    <dbReference type="NCBI Taxonomy" id="177199"/>
    <lineage>
        <taxon>Eukaryota</taxon>
        <taxon>Fungi</taxon>
        <taxon>Dikarya</taxon>
        <taxon>Ascomycota</taxon>
        <taxon>Pezizomycotina</taxon>
        <taxon>Sordariomycetes</taxon>
        <taxon>Sordariomycetidae</taxon>
        <taxon>Coniochaetales</taxon>
        <taxon>Coniochaetaceae</taxon>
        <taxon>Coniochaeta</taxon>
    </lineage>
</organism>
<feature type="compositionally biased region" description="Acidic residues" evidence="5">
    <location>
        <begin position="1298"/>
        <end position="1307"/>
    </location>
</feature>
<gene>
    <name evidence="7" type="ORF">DL546_009519</name>
</gene>
<comment type="caution">
    <text evidence="7">The sequence shown here is derived from an EMBL/GenBank/DDBJ whole genome shotgun (WGS) entry which is preliminary data.</text>
</comment>
<evidence type="ECO:0000259" key="6">
    <source>
        <dbReference type="PROSITE" id="PS50016"/>
    </source>
</evidence>
<protein>
    <recommendedName>
        <fullName evidence="6">PHD-type domain-containing protein</fullName>
    </recommendedName>
</protein>
<dbReference type="GO" id="GO:0006357">
    <property type="term" value="P:regulation of transcription by RNA polymerase II"/>
    <property type="evidence" value="ECO:0007669"/>
    <property type="project" value="TreeGrafter"/>
</dbReference>
<feature type="compositionally biased region" description="Low complexity" evidence="5">
    <location>
        <begin position="621"/>
        <end position="633"/>
    </location>
</feature>
<feature type="compositionally biased region" description="Polar residues" evidence="5">
    <location>
        <begin position="203"/>
        <end position="222"/>
    </location>
</feature>
<keyword evidence="2 4" id="KW-0863">Zinc-finger</keyword>
<feature type="compositionally biased region" description="Low complexity" evidence="5">
    <location>
        <begin position="437"/>
        <end position="455"/>
    </location>
</feature>
<dbReference type="InterPro" id="IPR001965">
    <property type="entry name" value="Znf_PHD"/>
</dbReference>
<dbReference type="GO" id="GO:0008270">
    <property type="term" value="F:zinc ion binding"/>
    <property type="evidence" value="ECO:0007669"/>
    <property type="project" value="UniProtKB-KW"/>
</dbReference>
<feature type="compositionally biased region" description="Low complexity" evidence="5">
    <location>
        <begin position="406"/>
        <end position="421"/>
    </location>
</feature>
<accession>A0A420YJX7</accession>
<dbReference type="PROSITE" id="PS01359">
    <property type="entry name" value="ZF_PHD_1"/>
    <property type="match status" value="1"/>
</dbReference>
<dbReference type="InterPro" id="IPR019787">
    <property type="entry name" value="Znf_PHD-finger"/>
</dbReference>
<keyword evidence="8" id="KW-1185">Reference proteome</keyword>
<dbReference type="SMART" id="SM00249">
    <property type="entry name" value="PHD"/>
    <property type="match status" value="2"/>
</dbReference>